<dbReference type="Gene3D" id="1.10.287.470">
    <property type="entry name" value="Helix hairpin bin"/>
    <property type="match status" value="1"/>
</dbReference>
<reference evidence="7 8" key="1">
    <citation type="submission" date="2016-06" db="EMBL/GenBank/DDBJ databases">
        <title>Complete genome sequences of Bordetella bronchialis and Bordetella flabilis.</title>
        <authorList>
            <person name="LiPuma J.J."/>
            <person name="Spilker T."/>
        </authorList>
    </citation>
    <scope>NUCLEOTIDE SEQUENCE [LARGE SCALE GENOMIC DNA]</scope>
    <source>
        <strain evidence="7 8">AU3182</strain>
    </source>
</reference>
<dbReference type="Pfam" id="PF25967">
    <property type="entry name" value="RND-MFP_C"/>
    <property type="match status" value="1"/>
</dbReference>
<dbReference type="InterPro" id="IPR006143">
    <property type="entry name" value="RND_pump_MFP"/>
</dbReference>
<dbReference type="PANTHER" id="PTHR30158:SF10">
    <property type="entry name" value="CATION EFFLUX PUMP"/>
    <property type="match status" value="1"/>
</dbReference>
<keyword evidence="8" id="KW-1185">Reference proteome</keyword>
<dbReference type="Gene3D" id="2.40.30.170">
    <property type="match status" value="1"/>
</dbReference>
<feature type="domain" description="Multidrug resistance protein MdtA-like barrel-sandwich hybrid" evidence="4">
    <location>
        <begin position="71"/>
        <end position="211"/>
    </location>
</feature>
<feature type="domain" description="Multidrug resistance protein MdtA-like C-terminal permuted SH3" evidence="6">
    <location>
        <begin position="307"/>
        <end position="368"/>
    </location>
</feature>
<dbReference type="PANTHER" id="PTHR30158">
    <property type="entry name" value="ACRA/E-RELATED COMPONENT OF DRUG EFFLUX TRANSPORTER"/>
    <property type="match status" value="1"/>
</dbReference>
<protein>
    <submittedName>
        <fullName evidence="7">Efflux transporter periplasmic adaptor subunit</fullName>
    </submittedName>
</protein>
<evidence type="ECO:0000259" key="6">
    <source>
        <dbReference type="Pfam" id="PF25967"/>
    </source>
</evidence>
<evidence type="ECO:0000259" key="3">
    <source>
        <dbReference type="Pfam" id="PF25876"/>
    </source>
</evidence>
<dbReference type="Pfam" id="PF25876">
    <property type="entry name" value="HH_MFP_RND"/>
    <property type="match status" value="1"/>
</dbReference>
<sequence>MSVLRSRYALAATFAVALAVAGGIILVRGQGPSTATAAGAPPAAPVDVAEVVERSITDWQSYSGRLEAVDRVEIRPRVSGTLVAVHFKDGSLVRKGDELFTIDPLPYQAEVDRAEANLAGAKARVAYTASELARAQRLITDNAIARRDFEQKQNDAREAAASLKAAQAALEIARLNLGYTHIVAPVSGRVSRAEVTVGNLVAAGAASTPLTTLVSVDPMYASFDVDEQSFLKYVNPARTGKGAQVPVYMGLANEDGYSREGKVQYVDNRLDTSSGTIRVRATFDNPDGTLVPGLYARIRLGGGNPHNAILIDERALGTDQNKRFVMVVDSQNHAQYREVQLGSAQDGLRVITAGLKPGERIVVNGLQRVRPGDAVAPTVVPMAELQSPIRTGQAKTPADPA</sequence>
<evidence type="ECO:0000313" key="7">
    <source>
        <dbReference type="EMBL" id="ANN65220.1"/>
    </source>
</evidence>
<dbReference type="InterPro" id="IPR058625">
    <property type="entry name" value="MdtA-like_BSH"/>
</dbReference>
<feature type="domain" description="Multidrug resistance protein MdtA-like beta-barrel" evidence="5">
    <location>
        <begin position="218"/>
        <end position="300"/>
    </location>
</feature>
<evidence type="ECO:0000259" key="5">
    <source>
        <dbReference type="Pfam" id="PF25944"/>
    </source>
</evidence>
<dbReference type="Proteomes" id="UP000091897">
    <property type="component" value="Chromosome"/>
</dbReference>
<comment type="similarity">
    <text evidence="2">Belongs to the membrane fusion protein (MFP) (TC 8.A.1) family.</text>
</comment>
<organism evidence="7 8">
    <name type="scientific">Bordetella bronchialis</name>
    <dbReference type="NCBI Taxonomy" id="463025"/>
    <lineage>
        <taxon>Bacteria</taxon>
        <taxon>Pseudomonadati</taxon>
        <taxon>Pseudomonadota</taxon>
        <taxon>Betaproteobacteria</taxon>
        <taxon>Burkholderiales</taxon>
        <taxon>Alcaligenaceae</taxon>
        <taxon>Bordetella</taxon>
    </lineage>
</organism>
<evidence type="ECO:0000259" key="4">
    <source>
        <dbReference type="Pfam" id="PF25917"/>
    </source>
</evidence>
<evidence type="ECO:0000313" key="8">
    <source>
        <dbReference type="Proteomes" id="UP000091897"/>
    </source>
</evidence>
<gene>
    <name evidence="7" type="ORF">BAU06_01875</name>
</gene>
<evidence type="ECO:0000256" key="1">
    <source>
        <dbReference type="ARBA" id="ARBA00004196"/>
    </source>
</evidence>
<comment type="subcellular location">
    <subcellularLocation>
        <location evidence="1">Cell envelope</location>
    </subcellularLocation>
</comment>
<dbReference type="InterPro" id="IPR058627">
    <property type="entry name" value="MdtA-like_C"/>
</dbReference>
<dbReference type="Gene3D" id="2.40.420.20">
    <property type="match status" value="1"/>
</dbReference>
<feature type="domain" description="Multidrug resistance protein MdtA-like alpha-helical hairpin" evidence="3">
    <location>
        <begin position="112"/>
        <end position="180"/>
    </location>
</feature>
<proteinExistence type="inferred from homology"/>
<dbReference type="SUPFAM" id="SSF111369">
    <property type="entry name" value="HlyD-like secretion proteins"/>
    <property type="match status" value="1"/>
</dbReference>
<dbReference type="InterPro" id="IPR058624">
    <property type="entry name" value="MdtA-like_HH"/>
</dbReference>
<dbReference type="Pfam" id="PF25944">
    <property type="entry name" value="Beta-barrel_RND"/>
    <property type="match status" value="1"/>
</dbReference>
<dbReference type="EMBL" id="CP016170">
    <property type="protein sequence ID" value="ANN65220.1"/>
    <property type="molecule type" value="Genomic_DNA"/>
</dbReference>
<dbReference type="NCBIfam" id="TIGR01730">
    <property type="entry name" value="RND_mfp"/>
    <property type="match status" value="1"/>
</dbReference>
<dbReference type="InterPro" id="IPR058626">
    <property type="entry name" value="MdtA-like_b-barrel"/>
</dbReference>
<accession>A0ABM6CMM3</accession>
<dbReference type="Gene3D" id="2.40.50.100">
    <property type="match status" value="1"/>
</dbReference>
<dbReference type="Pfam" id="PF25917">
    <property type="entry name" value="BSH_RND"/>
    <property type="match status" value="1"/>
</dbReference>
<evidence type="ECO:0000256" key="2">
    <source>
        <dbReference type="ARBA" id="ARBA00009477"/>
    </source>
</evidence>
<dbReference type="RefSeq" id="WP_066343706.1">
    <property type="nucleotide sequence ID" value="NZ_CBCSFJ010000014.1"/>
</dbReference>
<name>A0ABM6CMM3_9BORD</name>